<keyword evidence="1" id="KW-0812">Transmembrane</keyword>
<proteinExistence type="predicted"/>
<dbReference type="RefSeq" id="WP_237876691.1">
    <property type="nucleotide sequence ID" value="NZ_JAKLTR010000026.1"/>
</dbReference>
<sequence length="364" mass="41875">MSSPKFPKIPVSFHGELKKRIAEYFKTKGKAQTGNFRLYLKAGILVTLLLATYVHLVFFTPAAVWAIAESILMGGLIASIGFNVMHDGAHGSFSKYKWVNNMASNIANFLGASQHMWKTKHNVIHHTYTNIHGVDDDIEARPFLRLCAEQEHLKIHKYQHVYFPAAYSLLYIWWIFVTDYKKYFTLRIGDTPLRKMTLKEHLLFWFYKLAHITIFVAIPIYMVGFVPWVIGFFTMALVAGFVLSIVFQLAHTVEHTHFPLPDDATGKMEDEWAIHQLKTTANFATRNKVVSWLVGGLNFQVEHHLFPKISHVHYPAISKIIKKACQEYGVQYIEYRRVRTAVASHVSFLRQMGQTGDHSHPFAH</sequence>
<accession>A0ABS9KZX8</accession>
<keyword evidence="1" id="KW-1133">Transmembrane helix</keyword>
<feature type="transmembrane region" description="Helical" evidence="1">
    <location>
        <begin position="228"/>
        <end position="250"/>
    </location>
</feature>
<organism evidence="3 4">
    <name type="scientific">Terrimonas ginsenosidimutans</name>
    <dbReference type="NCBI Taxonomy" id="2908004"/>
    <lineage>
        <taxon>Bacteria</taxon>
        <taxon>Pseudomonadati</taxon>
        <taxon>Bacteroidota</taxon>
        <taxon>Chitinophagia</taxon>
        <taxon>Chitinophagales</taxon>
        <taxon>Chitinophagaceae</taxon>
        <taxon>Terrimonas</taxon>
    </lineage>
</organism>
<dbReference type="CDD" id="cd03506">
    <property type="entry name" value="Delta6-FADS-like"/>
    <property type="match status" value="1"/>
</dbReference>
<dbReference type="InterPro" id="IPR012171">
    <property type="entry name" value="Fatty_acid_desaturase"/>
</dbReference>
<evidence type="ECO:0000256" key="1">
    <source>
        <dbReference type="SAM" id="Phobius"/>
    </source>
</evidence>
<dbReference type="Pfam" id="PF00487">
    <property type="entry name" value="FA_desaturase"/>
    <property type="match status" value="1"/>
</dbReference>
<keyword evidence="4" id="KW-1185">Reference proteome</keyword>
<evidence type="ECO:0000259" key="2">
    <source>
        <dbReference type="Pfam" id="PF00487"/>
    </source>
</evidence>
<dbReference type="Proteomes" id="UP001165367">
    <property type="component" value="Unassembled WGS sequence"/>
</dbReference>
<dbReference type="PIRSF" id="PIRSF015921">
    <property type="entry name" value="FA_sphinglp_des"/>
    <property type="match status" value="1"/>
</dbReference>
<dbReference type="EMBL" id="JAKLTR010000026">
    <property type="protein sequence ID" value="MCG2617833.1"/>
    <property type="molecule type" value="Genomic_DNA"/>
</dbReference>
<feature type="transmembrane region" description="Helical" evidence="1">
    <location>
        <begin position="64"/>
        <end position="85"/>
    </location>
</feature>
<keyword evidence="1" id="KW-0472">Membrane</keyword>
<dbReference type="InterPro" id="IPR005804">
    <property type="entry name" value="FA_desaturase_dom"/>
</dbReference>
<evidence type="ECO:0000313" key="3">
    <source>
        <dbReference type="EMBL" id="MCG2617833.1"/>
    </source>
</evidence>
<feature type="domain" description="Fatty acid desaturase" evidence="2">
    <location>
        <begin position="64"/>
        <end position="335"/>
    </location>
</feature>
<gene>
    <name evidence="3" type="ORF">LZZ85_26265</name>
</gene>
<dbReference type="PANTHER" id="PTHR19353:SF19">
    <property type="entry name" value="DELTA(5) FATTY ACID DESATURASE C-RELATED"/>
    <property type="match status" value="1"/>
</dbReference>
<feature type="transmembrane region" description="Helical" evidence="1">
    <location>
        <begin position="202"/>
        <end position="222"/>
    </location>
</feature>
<name>A0ABS9KZX8_9BACT</name>
<dbReference type="PANTHER" id="PTHR19353">
    <property type="entry name" value="FATTY ACID DESATURASE 2"/>
    <property type="match status" value="1"/>
</dbReference>
<protein>
    <submittedName>
        <fullName evidence="3">Acyl-CoA desaturase</fullName>
    </submittedName>
</protein>
<comment type="caution">
    <text evidence="3">The sequence shown here is derived from an EMBL/GenBank/DDBJ whole genome shotgun (WGS) entry which is preliminary data.</text>
</comment>
<evidence type="ECO:0000313" key="4">
    <source>
        <dbReference type="Proteomes" id="UP001165367"/>
    </source>
</evidence>
<reference evidence="3" key="1">
    <citation type="submission" date="2022-01" db="EMBL/GenBank/DDBJ databases">
        <authorList>
            <person name="Jo J.-H."/>
            <person name="Im W.-T."/>
        </authorList>
    </citation>
    <scope>NUCLEOTIDE SEQUENCE</scope>
    <source>
        <strain evidence="3">NA20</strain>
    </source>
</reference>
<feature type="transmembrane region" description="Helical" evidence="1">
    <location>
        <begin position="38"/>
        <end position="58"/>
    </location>
</feature>